<dbReference type="EMBL" id="JAAGOH010000002">
    <property type="protein sequence ID" value="NDY90108.1"/>
    <property type="molecule type" value="Genomic_DNA"/>
</dbReference>
<gene>
    <name evidence="2" type="ORF">G3A44_02755</name>
</gene>
<reference evidence="2 3" key="1">
    <citation type="submission" date="2020-02" db="EMBL/GenBank/DDBJ databases">
        <title>Ideonella bacterium strain TBM-1.</title>
        <authorList>
            <person name="Chen W.-M."/>
        </authorList>
    </citation>
    <scope>NUCLEOTIDE SEQUENCE [LARGE SCALE GENOMIC DNA]</scope>
    <source>
        <strain evidence="2 3">TBM-1</strain>
    </source>
</reference>
<feature type="region of interest" description="Disordered" evidence="1">
    <location>
        <begin position="164"/>
        <end position="227"/>
    </location>
</feature>
<dbReference type="Proteomes" id="UP000484255">
    <property type="component" value="Unassembled WGS sequence"/>
</dbReference>
<evidence type="ECO:0000313" key="3">
    <source>
        <dbReference type="Proteomes" id="UP000484255"/>
    </source>
</evidence>
<dbReference type="AlphaFoldDB" id="A0A7C9PF32"/>
<accession>A0A7C9PF32</accession>
<protein>
    <recommendedName>
        <fullName evidence="4">J domain-containing protein</fullName>
    </recommendedName>
</protein>
<dbReference type="InterPro" id="IPR036869">
    <property type="entry name" value="J_dom_sf"/>
</dbReference>
<evidence type="ECO:0000256" key="1">
    <source>
        <dbReference type="SAM" id="MobiDB-lite"/>
    </source>
</evidence>
<evidence type="ECO:0008006" key="4">
    <source>
        <dbReference type="Google" id="ProtNLM"/>
    </source>
</evidence>
<dbReference type="SUPFAM" id="SSF46565">
    <property type="entry name" value="Chaperone J-domain"/>
    <property type="match status" value="1"/>
</dbReference>
<organism evidence="2 3">
    <name type="scientific">Ideonella livida</name>
    <dbReference type="NCBI Taxonomy" id="2707176"/>
    <lineage>
        <taxon>Bacteria</taxon>
        <taxon>Pseudomonadati</taxon>
        <taxon>Pseudomonadota</taxon>
        <taxon>Betaproteobacteria</taxon>
        <taxon>Burkholderiales</taxon>
        <taxon>Sphaerotilaceae</taxon>
        <taxon>Ideonella</taxon>
    </lineage>
</organism>
<evidence type="ECO:0000313" key="2">
    <source>
        <dbReference type="EMBL" id="NDY90108.1"/>
    </source>
</evidence>
<proteinExistence type="predicted"/>
<comment type="caution">
    <text evidence="2">The sequence shown here is derived from an EMBL/GenBank/DDBJ whole genome shotgun (WGS) entry which is preliminary data.</text>
</comment>
<feature type="compositionally biased region" description="Basic and acidic residues" evidence="1">
    <location>
        <begin position="183"/>
        <end position="205"/>
    </location>
</feature>
<name>A0A7C9PF32_9BURK</name>
<sequence length="443" mass="49325">MTSPASRPPPSSGNELTLTRALAHARAAETAGTAAGARFQALLAEVEAARRRLAGWQDVAEAYHRARVLRWLPALRLRRERLREWVLAADRLLAADLGSRALRQRLQQRLLQRAQAWLAEGLDPQVEAIFDRFSSLPHHELRAAEMAETERVLAQVYGLQLPPGHGARSAGDMLAQAGRQAHAQREREAARKADRRAARVARREAAEEDDVRERRQHRQGDRDQAREAVAQALAQSVRSVFRKLASALHPDREPDAARRAHKTTLMQQANAAYEAADLLALLSLQWEASQLGGEGWNPASAPRLDALCEVLQDQLLELRDSLVQVQAPLLAARDAEPLEAEVAALPEAAAAAAVGTPAHDLAEQDGLRRWLAAQDLRHTRASEQVLHDLAMLQNPEVLRDWLREDEPPAADSEVQAFLQQAQAWEFLMAEAQDRRAGRRRQRR</sequence>
<dbReference type="RefSeq" id="WP_163455958.1">
    <property type="nucleotide sequence ID" value="NZ_JAAGOH010000002.1"/>
</dbReference>
<keyword evidence="3" id="KW-1185">Reference proteome</keyword>